<dbReference type="Gene3D" id="1.10.8.60">
    <property type="match status" value="1"/>
</dbReference>
<reference evidence="2 3" key="1">
    <citation type="submission" date="2020-10" db="EMBL/GenBank/DDBJ databases">
        <title>Aquamicrobium zhengzhouensis sp. nov., a exopolysaccharide producing bacterium isolated from farmland soil.</title>
        <authorList>
            <person name="Wang X."/>
        </authorList>
    </citation>
    <scope>NUCLEOTIDE SEQUENCE [LARGE SCALE GENOMIC DNA]</scope>
    <source>
        <strain evidence="3">cd-1</strain>
    </source>
</reference>
<proteinExistence type="predicted"/>
<dbReference type="SUPFAM" id="SSF52540">
    <property type="entry name" value="P-loop containing nucleoside triphosphate hydrolases"/>
    <property type="match status" value="1"/>
</dbReference>
<name>A0ABS0SAI5_9HYPH</name>
<comment type="caution">
    <text evidence="2">The sequence shown here is derived from an EMBL/GenBank/DDBJ whole genome shotgun (WGS) entry which is preliminary data.</text>
</comment>
<evidence type="ECO:0000313" key="3">
    <source>
        <dbReference type="Proteomes" id="UP000601789"/>
    </source>
</evidence>
<evidence type="ECO:0000259" key="1">
    <source>
        <dbReference type="Pfam" id="PF22688"/>
    </source>
</evidence>
<dbReference type="Gene3D" id="3.40.50.300">
    <property type="entry name" value="P-loop containing nucleotide triphosphate hydrolases"/>
    <property type="match status" value="1"/>
</dbReference>
<dbReference type="EMBL" id="JADGMQ010000003">
    <property type="protein sequence ID" value="MBI1620300.1"/>
    <property type="molecule type" value="Genomic_DNA"/>
</dbReference>
<dbReference type="InterPro" id="IPR027417">
    <property type="entry name" value="P-loop_NTPase"/>
</dbReference>
<gene>
    <name evidence="2" type="ORF">IOD40_06430</name>
</gene>
<organism evidence="2 3">
    <name type="scientific">Aquamicrobium zhengzhouense</name>
    <dbReference type="NCBI Taxonomy" id="2781738"/>
    <lineage>
        <taxon>Bacteria</taxon>
        <taxon>Pseudomonadati</taxon>
        <taxon>Pseudomonadota</taxon>
        <taxon>Alphaproteobacteria</taxon>
        <taxon>Hyphomicrobiales</taxon>
        <taxon>Phyllobacteriaceae</taxon>
        <taxon>Aquamicrobium</taxon>
    </lineage>
</organism>
<dbReference type="PANTHER" id="PTHR30050:SF5">
    <property type="entry name" value="DNAA REGULATORY INACTIVATOR HDA"/>
    <property type="match status" value="1"/>
</dbReference>
<keyword evidence="3" id="KW-1185">Reference proteome</keyword>
<sequence>MVVHKPLQLPLDLVLDAAHNRDDLVVGPSNEQAVALIERWPDWPAPVAVLAGPPGSGKTHLAAIWREMSGARSLTADQLTEGVDAAEQGPVLIDDLDSAPLDEVGMFHLINAVRQNGTSLLIVSRRFPQAWGVKLPDLASRLKAVTTVEIHEPDDMLMMAVVTKLFSDRQVEVEPHVVQFLVRRIERSLSAAMEVVARLDRAALERQCRVSRALAAEIVAQMDGGQQSLDV</sequence>
<dbReference type="Pfam" id="PF22688">
    <property type="entry name" value="Hda_lid"/>
    <property type="match status" value="1"/>
</dbReference>
<evidence type="ECO:0000313" key="2">
    <source>
        <dbReference type="EMBL" id="MBI1620300.1"/>
    </source>
</evidence>
<protein>
    <recommendedName>
        <fullName evidence="1">Hda lid domain-containing protein</fullName>
    </recommendedName>
</protein>
<feature type="domain" description="Hda lid" evidence="1">
    <location>
        <begin position="167"/>
        <end position="210"/>
    </location>
</feature>
<dbReference type="PANTHER" id="PTHR30050">
    <property type="entry name" value="CHROMOSOMAL REPLICATION INITIATOR PROTEIN DNAA"/>
    <property type="match status" value="1"/>
</dbReference>
<dbReference type="NCBIfam" id="NF006571">
    <property type="entry name" value="PRK09087.1"/>
    <property type="match status" value="1"/>
</dbReference>
<dbReference type="Proteomes" id="UP000601789">
    <property type="component" value="Unassembled WGS sequence"/>
</dbReference>
<dbReference type="InterPro" id="IPR055199">
    <property type="entry name" value="Hda_lid"/>
</dbReference>
<accession>A0ABS0SAI5</accession>